<comment type="caution">
    <text evidence="1">The sequence shown here is derived from an EMBL/GenBank/DDBJ whole genome shotgun (WGS) entry which is preliminary data.</text>
</comment>
<accession>A0A225DGN7</accession>
<dbReference type="EMBL" id="NIDE01000017">
    <property type="protein sequence ID" value="OWK36526.1"/>
    <property type="molecule type" value="Genomic_DNA"/>
</dbReference>
<evidence type="ECO:0000313" key="1">
    <source>
        <dbReference type="EMBL" id="OWK36526.1"/>
    </source>
</evidence>
<name>A0A225DGN7_9BACT</name>
<evidence type="ECO:0000313" key="2">
    <source>
        <dbReference type="Proteomes" id="UP000214646"/>
    </source>
</evidence>
<keyword evidence="2" id="KW-1185">Reference proteome</keyword>
<protein>
    <submittedName>
        <fullName evidence="1">Uncharacterized protein</fullName>
    </submittedName>
</protein>
<dbReference type="AlphaFoldDB" id="A0A225DGN7"/>
<dbReference type="Proteomes" id="UP000214646">
    <property type="component" value="Unassembled WGS sequence"/>
</dbReference>
<reference evidence="2" key="1">
    <citation type="submission" date="2017-06" db="EMBL/GenBank/DDBJ databases">
        <title>Genome analysis of Fimbriiglobus ruber SP5, the first member of the order Planctomycetales with confirmed chitinolytic capability.</title>
        <authorList>
            <person name="Ravin N.V."/>
            <person name="Rakitin A.L."/>
            <person name="Ivanova A.A."/>
            <person name="Beletsky A.V."/>
            <person name="Kulichevskaya I.S."/>
            <person name="Mardanov A.V."/>
            <person name="Dedysh S.N."/>
        </authorList>
    </citation>
    <scope>NUCLEOTIDE SEQUENCE [LARGE SCALE GENOMIC DNA]</scope>
    <source>
        <strain evidence="2">SP5</strain>
    </source>
</reference>
<sequence length="87" mass="9526">MRPFVVPDRIFPANGAPTAARLDGLNPGRPFSCRVQRKCSGTPNPIRSRPEKKLYIEPATGELQLLATQQKAFAATNVQRFVSVTSS</sequence>
<proteinExistence type="predicted"/>
<gene>
    <name evidence="1" type="ORF">FRUB_09089</name>
</gene>
<organism evidence="1 2">
    <name type="scientific">Fimbriiglobus ruber</name>
    <dbReference type="NCBI Taxonomy" id="1908690"/>
    <lineage>
        <taxon>Bacteria</taxon>
        <taxon>Pseudomonadati</taxon>
        <taxon>Planctomycetota</taxon>
        <taxon>Planctomycetia</taxon>
        <taxon>Gemmatales</taxon>
        <taxon>Gemmataceae</taxon>
        <taxon>Fimbriiglobus</taxon>
    </lineage>
</organism>